<feature type="region of interest" description="Disordered" evidence="1">
    <location>
        <begin position="1"/>
        <end position="246"/>
    </location>
</feature>
<proteinExistence type="predicted"/>
<sequence length="621" mass="70226">MNHVEETPQMEDCEMGNDGDMEIADGLVPASSTFEPTPASDPSHSPEERLPTAENENTNVDDDDATEVATELASEVDLNEAMEDLDVDVDYEASESEYDSEEYEEKMDDADDDGDGESDWEDEKENAGDDDDYDPDNVPTKDRDNNGIEQAINDAHDGPKCPSPSHHDDDDDMEDLDYTEDADEASPEDEDEDEGDEGAGSDMDMSEDSKQEEEGDEGEEEEEFEEESEDSEDSDEDYASVEPFPGCDYLELHGASPGVVLKLPPMERYGQYRMGKRRVVIEITTYDPPTLIRVPVMNLVLASKTFADIFGYRPRKGVHPSDREHFDENELISHKKLSYDYFNPAAMLWVLQALTHRWMLLPRHAQLALLKDIAVIVDRFQLRQAMEPLLAGWVEYTSVDPQVHVPSRKELVDWVLFITWVFRSNSGHDFRQATRGVIMDYTFKSKPKNGCLPAEMYKAIYQARMELYQGLANIVRNYLDALAATKHEDCQTHCGLHLMGTWRSILAVLEDPRKYKMSLSRIHQEIQTRVLAFEEVPGSPTPGCCESPAGILRACEEMMRQVLGIDCDGNPVRKTDDECQPACSHRPRFNFGAVSWPCLEWLGCEADKMPCTKMGSEKWAL</sequence>
<feature type="compositionally biased region" description="Acidic residues" evidence="1">
    <location>
        <begin position="169"/>
        <end position="239"/>
    </location>
</feature>
<feature type="compositionally biased region" description="Acidic residues" evidence="1">
    <location>
        <begin position="8"/>
        <end position="23"/>
    </location>
</feature>
<organism evidence="2 3">
    <name type="scientific">Aspergillus brasiliensis</name>
    <dbReference type="NCBI Taxonomy" id="319629"/>
    <lineage>
        <taxon>Eukaryota</taxon>
        <taxon>Fungi</taxon>
        <taxon>Dikarya</taxon>
        <taxon>Ascomycota</taxon>
        <taxon>Pezizomycotina</taxon>
        <taxon>Eurotiomycetes</taxon>
        <taxon>Eurotiomycetidae</taxon>
        <taxon>Eurotiales</taxon>
        <taxon>Aspergillaceae</taxon>
        <taxon>Aspergillus</taxon>
        <taxon>Aspergillus subgen. Circumdati</taxon>
    </lineage>
</organism>
<name>A0A9W5YXL2_9EURO</name>
<feature type="compositionally biased region" description="Polar residues" evidence="1">
    <location>
        <begin position="30"/>
        <end position="43"/>
    </location>
</feature>
<gene>
    <name evidence="2" type="ORF">AbraCBS73388_010654</name>
</gene>
<dbReference type="Proteomes" id="UP001143548">
    <property type="component" value="Unassembled WGS sequence"/>
</dbReference>
<reference evidence="2" key="1">
    <citation type="submission" date="2022-07" db="EMBL/GenBank/DDBJ databases">
        <title>Taxonomy of Aspergillus series Nigri: significant species reduction supported by multi-species coalescent approaches.</title>
        <authorList>
            <person name="Bian C."/>
            <person name="Kusuya Y."/>
            <person name="Sklenar F."/>
            <person name="D'hooge E."/>
            <person name="Yaguchi T."/>
            <person name="Takahashi H."/>
            <person name="Hubka V."/>
        </authorList>
    </citation>
    <scope>NUCLEOTIDE SEQUENCE</scope>
    <source>
        <strain evidence="2">CBS 733.88</strain>
    </source>
</reference>
<feature type="compositionally biased region" description="Acidic residues" evidence="1">
    <location>
        <begin position="77"/>
        <end position="135"/>
    </location>
</feature>
<protein>
    <submittedName>
        <fullName evidence="2">Uncharacterized protein</fullName>
    </submittedName>
</protein>
<evidence type="ECO:0000256" key="1">
    <source>
        <dbReference type="SAM" id="MobiDB-lite"/>
    </source>
</evidence>
<evidence type="ECO:0000313" key="3">
    <source>
        <dbReference type="Proteomes" id="UP001143548"/>
    </source>
</evidence>
<dbReference type="EMBL" id="BROQ01000078">
    <property type="protein sequence ID" value="GKZ24041.1"/>
    <property type="molecule type" value="Genomic_DNA"/>
</dbReference>
<evidence type="ECO:0000313" key="2">
    <source>
        <dbReference type="EMBL" id="GKZ24041.1"/>
    </source>
</evidence>
<comment type="caution">
    <text evidence="2">The sequence shown here is derived from an EMBL/GenBank/DDBJ whole genome shotgun (WGS) entry which is preliminary data.</text>
</comment>
<accession>A0A9W5YXL2</accession>
<dbReference type="AlphaFoldDB" id="A0A9W5YXL2"/>